<protein>
    <submittedName>
        <fullName evidence="2">Uncharacterized protein</fullName>
    </submittedName>
</protein>
<comment type="caution">
    <text evidence="2">The sequence shown here is derived from an EMBL/GenBank/DDBJ whole genome shotgun (WGS) entry which is preliminary data.</text>
</comment>
<accession>A0A5B7JM29</accession>
<proteinExistence type="predicted"/>
<dbReference type="EMBL" id="VSRR010101878">
    <property type="protein sequence ID" value="MPC95346.1"/>
    <property type="molecule type" value="Genomic_DNA"/>
</dbReference>
<dbReference type="Proteomes" id="UP000324222">
    <property type="component" value="Unassembled WGS sequence"/>
</dbReference>
<dbReference type="AlphaFoldDB" id="A0A5B7JM29"/>
<keyword evidence="3" id="KW-1185">Reference proteome</keyword>
<feature type="compositionally biased region" description="Acidic residues" evidence="1">
    <location>
        <begin position="67"/>
        <end position="76"/>
    </location>
</feature>
<name>A0A5B7JM29_PORTR</name>
<sequence length="76" mass="8814">MHLHLPSRTQWLHHLSTSSLTTPGPESMSVFRRKWERNEKVAWLCVMKAAKKGSDKNGSKKRYLGDNSDDMDEKRS</sequence>
<organism evidence="2 3">
    <name type="scientific">Portunus trituberculatus</name>
    <name type="common">Swimming crab</name>
    <name type="synonym">Neptunus trituberculatus</name>
    <dbReference type="NCBI Taxonomy" id="210409"/>
    <lineage>
        <taxon>Eukaryota</taxon>
        <taxon>Metazoa</taxon>
        <taxon>Ecdysozoa</taxon>
        <taxon>Arthropoda</taxon>
        <taxon>Crustacea</taxon>
        <taxon>Multicrustacea</taxon>
        <taxon>Malacostraca</taxon>
        <taxon>Eumalacostraca</taxon>
        <taxon>Eucarida</taxon>
        <taxon>Decapoda</taxon>
        <taxon>Pleocyemata</taxon>
        <taxon>Brachyura</taxon>
        <taxon>Eubrachyura</taxon>
        <taxon>Portunoidea</taxon>
        <taxon>Portunidae</taxon>
        <taxon>Portuninae</taxon>
        <taxon>Portunus</taxon>
    </lineage>
</organism>
<evidence type="ECO:0000313" key="3">
    <source>
        <dbReference type="Proteomes" id="UP000324222"/>
    </source>
</evidence>
<gene>
    <name evidence="2" type="ORF">E2C01_090553</name>
</gene>
<evidence type="ECO:0000256" key="1">
    <source>
        <dbReference type="SAM" id="MobiDB-lite"/>
    </source>
</evidence>
<evidence type="ECO:0000313" key="2">
    <source>
        <dbReference type="EMBL" id="MPC95346.1"/>
    </source>
</evidence>
<reference evidence="2 3" key="1">
    <citation type="submission" date="2019-05" db="EMBL/GenBank/DDBJ databases">
        <title>Another draft genome of Portunus trituberculatus and its Hox gene families provides insights of decapod evolution.</title>
        <authorList>
            <person name="Jeong J.-H."/>
            <person name="Song I."/>
            <person name="Kim S."/>
            <person name="Choi T."/>
            <person name="Kim D."/>
            <person name="Ryu S."/>
            <person name="Kim W."/>
        </authorList>
    </citation>
    <scope>NUCLEOTIDE SEQUENCE [LARGE SCALE GENOMIC DNA]</scope>
    <source>
        <tissue evidence="2">Muscle</tissue>
    </source>
</reference>
<feature type="region of interest" description="Disordered" evidence="1">
    <location>
        <begin position="50"/>
        <end position="76"/>
    </location>
</feature>